<dbReference type="Proteomes" id="UP000479563">
    <property type="component" value="Unassembled WGS sequence"/>
</dbReference>
<evidence type="ECO:0000313" key="9">
    <source>
        <dbReference type="EMBL" id="MSC61559.1"/>
    </source>
</evidence>
<sequence>MYNAVGIDVSKGKSTVAVLQPAGVIIRKPFNVNHTSSELDELAKYIGSLEGETRVVLECTGRYHEPVVKTLSEAGLFVSAVNPHLIKNFGNNSIRKVKSDPADAKKIARYTLDNWIELRQYSSMDNTRTQLKTLNSQFSFFMKQKVAAKANLIALLDNTYPGVNKLFDSPVRDDGSEKWVDYAYSFWHVDCVRKIGLKTFTERYQAFCKKHHYNFQPAKPAELFLASKDLIAVFPKEASYKLLIQQSIQQLNLASSHVEELRSKMNELASTLPEYATVMGMYGVGKTFGPQLIAEIGDISNFSHREALTAFAGVDPGVDQSGTHNSKSNKASKCGSNRLRKTLFQIMSTLLQTAPEDDKVYQFLVKKRAEGKPYYVYMTAGANKFLRIYYGKVKECIRNLEQ</sequence>
<dbReference type="EMBL" id="JAJCJK010000071">
    <property type="protein sequence ID" value="MCB6939866.1"/>
    <property type="molecule type" value="Genomic_DNA"/>
</dbReference>
<dbReference type="EMBL" id="CZAJ01000006">
    <property type="protein sequence ID" value="CUO83651.1"/>
    <property type="molecule type" value="Genomic_DNA"/>
</dbReference>
<dbReference type="OrthoDB" id="9811278at2"/>
<accession>A0A173VAM9</accession>
<dbReference type="Pfam" id="PF01548">
    <property type="entry name" value="DEDD_Tnp_IS110"/>
    <property type="match status" value="1"/>
</dbReference>
<dbReference type="EMBL" id="QRKN01000027">
    <property type="protein sequence ID" value="RHI16502.1"/>
    <property type="molecule type" value="Genomic_DNA"/>
</dbReference>
<evidence type="ECO:0000313" key="10">
    <source>
        <dbReference type="EMBL" id="RHI16502.1"/>
    </source>
</evidence>
<evidence type="ECO:0000313" key="3">
    <source>
        <dbReference type="EMBL" id="CUN23736.1"/>
    </source>
</evidence>
<evidence type="ECO:0000259" key="1">
    <source>
        <dbReference type="Pfam" id="PF01548"/>
    </source>
</evidence>
<feature type="domain" description="Transposase IS110-like N-terminal" evidence="1">
    <location>
        <begin position="5"/>
        <end position="161"/>
    </location>
</feature>
<reference evidence="5" key="5">
    <citation type="submission" date="2021-10" db="EMBL/GenBank/DDBJ databases">
        <title>Collection of gut derived symbiotic bacterial strains cultured from healthy donors.</title>
        <authorList>
            <person name="Lin H."/>
            <person name="Littmann E."/>
            <person name="Kohout C."/>
            <person name="Pamer E.G."/>
        </authorList>
    </citation>
    <scope>NUCLEOTIDE SEQUENCE</scope>
    <source>
        <strain evidence="6">DFI.7.28A</strain>
        <strain evidence="5">DFI.9.42</strain>
    </source>
</reference>
<dbReference type="EMBL" id="CYXM01000015">
    <property type="protein sequence ID" value="CUN23736.1"/>
    <property type="molecule type" value="Genomic_DNA"/>
</dbReference>
<evidence type="ECO:0000259" key="2">
    <source>
        <dbReference type="Pfam" id="PF02371"/>
    </source>
</evidence>
<dbReference type="InterPro" id="IPR003346">
    <property type="entry name" value="Transposase_20"/>
</dbReference>
<reference evidence="9 14" key="3">
    <citation type="journal article" date="2019" name="Nat. Med.">
        <title>A library of human gut bacterial isolates paired with longitudinal multiomics data enables mechanistic microbiome research.</title>
        <authorList>
            <person name="Poyet M."/>
            <person name="Groussin M."/>
            <person name="Gibbons S.M."/>
            <person name="Avila-Pacheco J."/>
            <person name="Jiang X."/>
            <person name="Kearney S.M."/>
            <person name="Perrotta A.R."/>
            <person name="Berdy B."/>
            <person name="Zhao S."/>
            <person name="Lieberman T.D."/>
            <person name="Swanson P.K."/>
            <person name="Smith M."/>
            <person name="Roesemann S."/>
            <person name="Alexander J.E."/>
            <person name="Rich S.A."/>
            <person name="Livny J."/>
            <person name="Vlamakis H."/>
            <person name="Clish C."/>
            <person name="Bullock K."/>
            <person name="Deik A."/>
            <person name="Scott J."/>
            <person name="Pierce K.A."/>
            <person name="Xavier R.J."/>
            <person name="Alm E.J."/>
        </authorList>
    </citation>
    <scope>NUCLEOTIDE SEQUENCE [LARGE SCALE GENOMIC DNA]</scope>
    <source>
        <strain evidence="9 14">BIOML-A11</strain>
    </source>
</reference>
<reference evidence="7" key="4">
    <citation type="submission" date="2021-10" db="EMBL/GenBank/DDBJ databases">
        <title>Collection of gut derived symbiotic bacterial strains cultured from healthy donors.</title>
        <authorList>
            <person name="Lin H."/>
            <person name="Littmann E."/>
            <person name="Claire K."/>
            <person name="Pamer E."/>
        </authorList>
    </citation>
    <scope>NUCLEOTIDE SEQUENCE</scope>
    <source>
        <strain evidence="7">MSK.22.92</strain>
    </source>
</reference>
<dbReference type="EMBL" id="WKQP01000042">
    <property type="protein sequence ID" value="MSC61559.1"/>
    <property type="molecule type" value="Genomic_DNA"/>
</dbReference>
<dbReference type="Pfam" id="PF02371">
    <property type="entry name" value="Transposase_20"/>
    <property type="match status" value="1"/>
</dbReference>
<evidence type="ECO:0000313" key="11">
    <source>
        <dbReference type="Proteomes" id="UP000095602"/>
    </source>
</evidence>
<evidence type="ECO:0000313" key="14">
    <source>
        <dbReference type="Proteomes" id="UP000479563"/>
    </source>
</evidence>
<dbReference type="EMBL" id="JAJFBX010000067">
    <property type="protein sequence ID" value="MCC2748710.1"/>
    <property type="molecule type" value="Genomic_DNA"/>
</dbReference>
<dbReference type="Proteomes" id="UP000095602">
    <property type="component" value="Unassembled WGS sequence"/>
</dbReference>
<dbReference type="Proteomes" id="UP001197847">
    <property type="component" value="Unassembled WGS sequence"/>
</dbReference>
<dbReference type="EMBL" id="JAJCJQ010000082">
    <property type="protein sequence ID" value="MCB6962488.1"/>
    <property type="molecule type" value="Genomic_DNA"/>
</dbReference>
<reference evidence="10 13" key="2">
    <citation type="submission" date="2018-08" db="EMBL/GenBank/DDBJ databases">
        <title>A genome reference for cultivated species of the human gut microbiota.</title>
        <authorList>
            <person name="Zou Y."/>
            <person name="Xue W."/>
            <person name="Luo G."/>
        </authorList>
    </citation>
    <scope>NUCLEOTIDE SEQUENCE [LARGE SCALE GENOMIC DNA]</scope>
    <source>
        <strain evidence="10 13">AM16-11</strain>
    </source>
</reference>
<reference evidence="8" key="6">
    <citation type="submission" date="2023-01" db="EMBL/GenBank/DDBJ databases">
        <title>Human gut microbiome strain richness.</title>
        <authorList>
            <person name="Chen-Liaw A."/>
        </authorList>
    </citation>
    <scope>NUCLEOTIDE SEQUENCE</scope>
    <source>
        <strain evidence="8">1001283st1_D2_1001283B150209_150212</strain>
    </source>
</reference>
<dbReference type="InterPro" id="IPR047650">
    <property type="entry name" value="Transpos_IS110"/>
</dbReference>
<dbReference type="InterPro" id="IPR002525">
    <property type="entry name" value="Transp_IS110-like_N"/>
</dbReference>
<dbReference type="GO" id="GO:0003677">
    <property type="term" value="F:DNA binding"/>
    <property type="evidence" value="ECO:0007669"/>
    <property type="project" value="InterPro"/>
</dbReference>
<dbReference type="RefSeq" id="WP_055238555.1">
    <property type="nucleotide sequence ID" value="NZ_CP143947.1"/>
</dbReference>
<dbReference type="GO" id="GO:0006313">
    <property type="term" value="P:DNA transposition"/>
    <property type="evidence" value="ECO:0007669"/>
    <property type="project" value="InterPro"/>
</dbReference>
<dbReference type="PANTHER" id="PTHR33055">
    <property type="entry name" value="TRANSPOSASE FOR INSERTION SEQUENCE ELEMENT IS1111A"/>
    <property type="match status" value="1"/>
</dbReference>
<dbReference type="AlphaFoldDB" id="A0A173VAM9"/>
<dbReference type="PANTHER" id="PTHR33055:SF3">
    <property type="entry name" value="PUTATIVE TRANSPOSASE FOR IS117-RELATED"/>
    <property type="match status" value="1"/>
</dbReference>
<dbReference type="GO" id="GO:0004803">
    <property type="term" value="F:transposase activity"/>
    <property type="evidence" value="ECO:0007669"/>
    <property type="project" value="InterPro"/>
</dbReference>
<dbReference type="Proteomes" id="UP001197684">
    <property type="component" value="Unassembled WGS sequence"/>
</dbReference>
<reference evidence="11 12" key="1">
    <citation type="submission" date="2015-09" db="EMBL/GenBank/DDBJ databases">
        <authorList>
            <consortium name="Pathogen Informatics"/>
        </authorList>
    </citation>
    <scope>NUCLEOTIDE SEQUENCE [LARGE SCALE GENOMIC DNA]</scope>
    <source>
        <strain evidence="4 11">2789STDY5834884</strain>
        <strain evidence="3 12">2789STDY5834968</strain>
    </source>
</reference>
<organism evidence="3 12">
    <name type="scientific">Agathobacter rectalis</name>
    <dbReference type="NCBI Taxonomy" id="39491"/>
    <lineage>
        <taxon>Bacteria</taxon>
        <taxon>Bacillati</taxon>
        <taxon>Bacillota</taxon>
        <taxon>Clostridia</taxon>
        <taxon>Lachnospirales</taxon>
        <taxon>Lachnospiraceae</taxon>
        <taxon>Agathobacter</taxon>
    </lineage>
</organism>
<evidence type="ECO:0000313" key="8">
    <source>
        <dbReference type="EMBL" id="MDB8019520.1"/>
    </source>
</evidence>
<proteinExistence type="predicted"/>
<dbReference type="NCBIfam" id="NF033542">
    <property type="entry name" value="transpos_IS110"/>
    <property type="match status" value="1"/>
</dbReference>
<dbReference type="Proteomes" id="UP000285865">
    <property type="component" value="Unassembled WGS sequence"/>
</dbReference>
<dbReference type="Proteomes" id="UP001212823">
    <property type="component" value="Unassembled WGS sequence"/>
</dbReference>
<protein>
    <submittedName>
        <fullName evidence="5">IS110 family transposase</fullName>
    </submittedName>
    <submittedName>
        <fullName evidence="3">Transposase IS116/IS110/IS902 family</fullName>
    </submittedName>
</protein>
<evidence type="ECO:0000313" key="5">
    <source>
        <dbReference type="EMBL" id="MCB6939866.1"/>
    </source>
</evidence>
<evidence type="ECO:0000313" key="13">
    <source>
        <dbReference type="Proteomes" id="UP000285865"/>
    </source>
</evidence>
<dbReference type="Proteomes" id="UP001197741">
    <property type="component" value="Unassembled WGS sequence"/>
</dbReference>
<dbReference type="Proteomes" id="UP000095673">
    <property type="component" value="Unassembled WGS sequence"/>
</dbReference>
<feature type="domain" description="Transposase IS116/IS110/IS902 C-terminal" evidence="2">
    <location>
        <begin position="277"/>
        <end position="362"/>
    </location>
</feature>
<evidence type="ECO:0000313" key="7">
    <source>
        <dbReference type="EMBL" id="MCC2748710.1"/>
    </source>
</evidence>
<gene>
    <name evidence="10" type="ORF">DW172_16140</name>
    <name evidence="4" type="ORF">ERS852497_00999</name>
    <name evidence="3" type="ORF">ERS852580_02786</name>
    <name evidence="9" type="ORF">GKE07_15465</name>
    <name evidence="5" type="ORF">LIZ56_15905</name>
    <name evidence="6" type="ORF">LIZ82_16605</name>
    <name evidence="7" type="ORF">LK487_17115</name>
    <name evidence="8" type="ORF">PNE45_16135</name>
</gene>
<evidence type="ECO:0000313" key="6">
    <source>
        <dbReference type="EMBL" id="MCB6962488.1"/>
    </source>
</evidence>
<evidence type="ECO:0000313" key="4">
    <source>
        <dbReference type="EMBL" id="CUO83651.1"/>
    </source>
</evidence>
<dbReference type="EMBL" id="JAQLYE010000099">
    <property type="protein sequence ID" value="MDB8019520.1"/>
    <property type="molecule type" value="Genomic_DNA"/>
</dbReference>
<evidence type="ECO:0000313" key="12">
    <source>
        <dbReference type="Proteomes" id="UP000095673"/>
    </source>
</evidence>
<name>A0A173VAM9_9FIRM</name>